<sequence length="54" mass="5948">MREVAVVPDYPVQSMVAVFDFPEKAVPGEPYVVPELVVDSFRGRNRVTAGRGRG</sequence>
<dbReference type="Proteomes" id="UP000246661">
    <property type="component" value="Unassembled WGS sequence"/>
</dbReference>
<organism evidence="1 2">
    <name type="scientific">Geodermatophilus normandii</name>
    <dbReference type="NCBI Taxonomy" id="1137989"/>
    <lineage>
        <taxon>Bacteria</taxon>
        <taxon>Bacillati</taxon>
        <taxon>Actinomycetota</taxon>
        <taxon>Actinomycetes</taxon>
        <taxon>Geodermatophilales</taxon>
        <taxon>Geodermatophilaceae</taxon>
        <taxon>Geodermatophilus</taxon>
    </lineage>
</organism>
<evidence type="ECO:0000313" key="2">
    <source>
        <dbReference type="Proteomes" id="UP000246661"/>
    </source>
</evidence>
<proteinExistence type="predicted"/>
<accession>A0A317QBZ8</accession>
<dbReference type="EMBL" id="QGTX01000001">
    <property type="protein sequence ID" value="PWW21198.1"/>
    <property type="molecule type" value="Genomic_DNA"/>
</dbReference>
<evidence type="ECO:0000313" key="1">
    <source>
        <dbReference type="EMBL" id="PWW21198.1"/>
    </source>
</evidence>
<comment type="caution">
    <text evidence="1">The sequence shown here is derived from an EMBL/GenBank/DDBJ whole genome shotgun (WGS) entry which is preliminary data.</text>
</comment>
<name>A0A317QBZ8_9ACTN</name>
<keyword evidence="2" id="KW-1185">Reference proteome</keyword>
<gene>
    <name evidence="1" type="ORF">JD79_00326</name>
</gene>
<dbReference type="AlphaFoldDB" id="A0A317QBZ8"/>
<protein>
    <submittedName>
        <fullName evidence="1">Uncharacterized protein</fullName>
    </submittedName>
</protein>
<reference evidence="2" key="1">
    <citation type="submission" date="2018-05" db="EMBL/GenBank/DDBJ databases">
        <authorList>
            <person name="Klenk H.-P."/>
            <person name="Huntemann M."/>
            <person name="Clum A."/>
            <person name="Pillay M."/>
            <person name="Palaniappan K."/>
            <person name="Varghese N."/>
            <person name="Mikhailova N."/>
            <person name="Stamatis D."/>
            <person name="Reddy T."/>
            <person name="Daum C."/>
            <person name="Shapiro N."/>
            <person name="Ivanova N."/>
            <person name="Kyrpides N."/>
            <person name="Woyke T."/>
        </authorList>
    </citation>
    <scope>NUCLEOTIDE SEQUENCE [LARGE SCALE GENOMIC DNA]</scope>
    <source>
        <strain evidence="2">DSM 45417</strain>
    </source>
</reference>